<dbReference type="GO" id="GO:0045892">
    <property type="term" value="P:negative regulation of DNA-templated transcription"/>
    <property type="evidence" value="ECO:0007669"/>
    <property type="project" value="TreeGrafter"/>
</dbReference>
<feature type="region of interest" description="Disordered" evidence="5">
    <location>
        <begin position="44"/>
        <end position="119"/>
    </location>
</feature>
<dbReference type="OMA" id="SWLAYHE"/>
<dbReference type="InterPro" id="IPR031307">
    <property type="entry name" value="Ninja_fam"/>
</dbReference>
<comment type="function">
    <text evidence="4">Acts as a negative regulator of abscisic acid (ABA) response.</text>
</comment>
<organism evidence="6 7">
    <name type="scientific">Asparagus officinalis</name>
    <name type="common">Garden asparagus</name>
    <dbReference type="NCBI Taxonomy" id="4686"/>
    <lineage>
        <taxon>Eukaryota</taxon>
        <taxon>Viridiplantae</taxon>
        <taxon>Streptophyta</taxon>
        <taxon>Embryophyta</taxon>
        <taxon>Tracheophyta</taxon>
        <taxon>Spermatophyta</taxon>
        <taxon>Magnoliopsida</taxon>
        <taxon>Liliopsida</taxon>
        <taxon>Asparagales</taxon>
        <taxon>Asparagaceae</taxon>
        <taxon>Asparagoideae</taxon>
        <taxon>Asparagus</taxon>
    </lineage>
</organism>
<keyword evidence="7" id="KW-1185">Reference proteome</keyword>
<comment type="similarity">
    <text evidence="2 4">Belongs to the Ninja family.</text>
</comment>
<keyword evidence="3 4" id="KW-0539">Nucleus</keyword>
<evidence type="ECO:0000256" key="2">
    <source>
        <dbReference type="ARBA" id="ARBA00006081"/>
    </source>
</evidence>
<feature type="region of interest" description="Disordered" evidence="5">
    <location>
        <begin position="143"/>
        <end position="172"/>
    </location>
</feature>
<name>A0A5P1FM07_ASPOF</name>
<dbReference type="PANTHER" id="PTHR31413">
    <property type="entry name" value="AFP HOMOLOG 2"/>
    <property type="match status" value="1"/>
</dbReference>
<evidence type="ECO:0000256" key="4">
    <source>
        <dbReference type="RuleBase" id="RU369029"/>
    </source>
</evidence>
<dbReference type="Proteomes" id="UP000243459">
    <property type="component" value="Chromosome 1"/>
</dbReference>
<accession>A0A5P1FM07</accession>
<reference evidence="7" key="1">
    <citation type="journal article" date="2017" name="Nat. Commun.">
        <title>The asparagus genome sheds light on the origin and evolution of a young Y chromosome.</title>
        <authorList>
            <person name="Harkess A."/>
            <person name="Zhou J."/>
            <person name="Xu C."/>
            <person name="Bowers J.E."/>
            <person name="Van der Hulst R."/>
            <person name="Ayyampalayam S."/>
            <person name="Mercati F."/>
            <person name="Riccardi P."/>
            <person name="McKain M.R."/>
            <person name="Kakrana A."/>
            <person name="Tang H."/>
            <person name="Ray J."/>
            <person name="Groenendijk J."/>
            <person name="Arikit S."/>
            <person name="Mathioni S.M."/>
            <person name="Nakano M."/>
            <person name="Shan H."/>
            <person name="Telgmann-Rauber A."/>
            <person name="Kanno A."/>
            <person name="Yue Z."/>
            <person name="Chen H."/>
            <person name="Li W."/>
            <person name="Chen Y."/>
            <person name="Xu X."/>
            <person name="Zhang Y."/>
            <person name="Luo S."/>
            <person name="Chen H."/>
            <person name="Gao J."/>
            <person name="Mao Z."/>
            <person name="Pires J.C."/>
            <person name="Luo M."/>
            <person name="Kudrna D."/>
            <person name="Wing R.A."/>
            <person name="Meyers B.C."/>
            <person name="Yi K."/>
            <person name="Kong H."/>
            <person name="Lavrijsen P."/>
            <person name="Sunseri F."/>
            <person name="Falavigna A."/>
            <person name="Ye Y."/>
            <person name="Leebens-Mack J.H."/>
            <person name="Chen G."/>
        </authorList>
    </citation>
    <scope>NUCLEOTIDE SEQUENCE [LARGE SCALE GENOMIC DNA]</scope>
    <source>
        <strain evidence="7">cv. DH0086</strain>
    </source>
</reference>
<dbReference type="GO" id="GO:0005634">
    <property type="term" value="C:nucleus"/>
    <property type="evidence" value="ECO:0007669"/>
    <property type="project" value="UniProtKB-SubCell"/>
</dbReference>
<comment type="subcellular location">
    <subcellularLocation>
        <location evidence="1 4">Nucleus</location>
    </subcellularLocation>
</comment>
<dbReference type="Gramene" id="ONK79268">
    <property type="protein sequence ID" value="ONK79268"/>
    <property type="gene ID" value="A4U43_C01F4650"/>
</dbReference>
<feature type="compositionally biased region" description="Polar residues" evidence="5">
    <location>
        <begin position="82"/>
        <end position="117"/>
    </location>
</feature>
<dbReference type="PANTHER" id="PTHR31413:SF12">
    <property type="entry name" value="AFP HOMOLOG 2"/>
    <property type="match status" value="1"/>
</dbReference>
<proteinExistence type="inferred from homology"/>
<evidence type="ECO:0000313" key="6">
    <source>
        <dbReference type="EMBL" id="ONK79268.1"/>
    </source>
</evidence>
<sequence>MPFEGRNLQNKHENIDSATDVVEYDAQGSNSWLAYHEEDKFRGSDVSKFNDKGPLGQNTNNLHVSVGYSPVQRPTLEAGSSWAGNSQPRHAATSLSRDGESSNTENSEASKSSSVPNQAPHIEERSAHLLESNTSDVRDIASISSQNEDKNKEKTNQSISKGPTIRRGIGPDIKFGGSGSCPDLPWVSTTGSGPNGKTISGVGYKYSQNELRIVCACHGIHMSPENFVQHASEDVNDT</sequence>
<evidence type="ECO:0000313" key="7">
    <source>
        <dbReference type="Proteomes" id="UP000243459"/>
    </source>
</evidence>
<dbReference type="GO" id="GO:0009867">
    <property type="term" value="P:jasmonic acid mediated signaling pathway"/>
    <property type="evidence" value="ECO:0007669"/>
    <property type="project" value="TreeGrafter"/>
</dbReference>
<evidence type="ECO:0000256" key="1">
    <source>
        <dbReference type="ARBA" id="ARBA00004123"/>
    </source>
</evidence>
<evidence type="ECO:0000256" key="3">
    <source>
        <dbReference type="ARBA" id="ARBA00023242"/>
    </source>
</evidence>
<dbReference type="EMBL" id="CM007381">
    <property type="protein sequence ID" value="ONK79268.1"/>
    <property type="molecule type" value="Genomic_DNA"/>
</dbReference>
<gene>
    <name evidence="6" type="ORF">A4U43_C01F4650</name>
</gene>
<evidence type="ECO:0000256" key="5">
    <source>
        <dbReference type="SAM" id="MobiDB-lite"/>
    </source>
</evidence>
<protein>
    <recommendedName>
        <fullName evidence="4">Ninja-family protein</fullName>
    </recommendedName>
    <alternativeName>
        <fullName evidence="4">ABI-binding protein</fullName>
    </alternativeName>
</protein>
<dbReference type="AlphaFoldDB" id="A0A5P1FM07"/>